<evidence type="ECO:0000313" key="3">
    <source>
        <dbReference type="Proteomes" id="UP001162640"/>
    </source>
</evidence>
<keyword evidence="1" id="KW-0812">Transmembrane</keyword>
<keyword evidence="1" id="KW-1133">Transmembrane helix</keyword>
<feature type="transmembrane region" description="Helical" evidence="1">
    <location>
        <begin position="41"/>
        <end position="59"/>
    </location>
</feature>
<feature type="transmembrane region" description="Helical" evidence="1">
    <location>
        <begin position="89"/>
        <end position="110"/>
    </location>
</feature>
<dbReference type="AlphaFoldDB" id="A0A9W7AZ01"/>
<protein>
    <recommendedName>
        <fullName evidence="4">Phosphatidate phosphatase APP1 catalytic domain-containing protein</fullName>
    </recommendedName>
</protein>
<accession>A0A9W7AZ01</accession>
<reference evidence="3" key="1">
    <citation type="journal article" date="2023" name="Commun. Biol.">
        <title>Genome analysis of Parmales, the sister group of diatoms, reveals the evolutionary specialization of diatoms from phago-mixotrophs to photoautotrophs.</title>
        <authorList>
            <person name="Ban H."/>
            <person name="Sato S."/>
            <person name="Yoshikawa S."/>
            <person name="Yamada K."/>
            <person name="Nakamura Y."/>
            <person name="Ichinomiya M."/>
            <person name="Sato N."/>
            <person name="Blanc-Mathieu R."/>
            <person name="Endo H."/>
            <person name="Kuwata A."/>
            <person name="Ogata H."/>
        </authorList>
    </citation>
    <scope>NUCLEOTIDE SEQUENCE [LARGE SCALE GENOMIC DNA]</scope>
</reference>
<comment type="caution">
    <text evidence="2">The sequence shown here is derived from an EMBL/GenBank/DDBJ whole genome shotgun (WGS) entry which is preliminary data.</text>
</comment>
<gene>
    <name evidence="2" type="ORF">TL16_g07105</name>
</gene>
<proteinExistence type="predicted"/>
<keyword evidence="1" id="KW-0472">Membrane</keyword>
<evidence type="ECO:0000313" key="2">
    <source>
        <dbReference type="EMBL" id="GMH76495.1"/>
    </source>
</evidence>
<organism evidence="2 3">
    <name type="scientific">Triparma laevis f. inornata</name>
    <dbReference type="NCBI Taxonomy" id="1714386"/>
    <lineage>
        <taxon>Eukaryota</taxon>
        <taxon>Sar</taxon>
        <taxon>Stramenopiles</taxon>
        <taxon>Ochrophyta</taxon>
        <taxon>Bolidophyceae</taxon>
        <taxon>Parmales</taxon>
        <taxon>Triparmaceae</taxon>
        <taxon>Triparma</taxon>
    </lineage>
</organism>
<evidence type="ECO:0008006" key="4">
    <source>
        <dbReference type="Google" id="ProtNLM"/>
    </source>
</evidence>
<dbReference type="PANTHER" id="PTHR40861:SF1">
    <property type="entry name" value="PHOSPHATIDATE PHOSPHATASE APP1 CATALYTIC DOMAIN-CONTAINING PROTEIN"/>
    <property type="match status" value="1"/>
</dbReference>
<name>A0A9W7AZ01_9STRA</name>
<dbReference type="EMBL" id="BLQM01000221">
    <property type="protein sequence ID" value="GMH76495.1"/>
    <property type="molecule type" value="Genomic_DNA"/>
</dbReference>
<feature type="transmembrane region" description="Helical" evidence="1">
    <location>
        <begin position="163"/>
        <end position="180"/>
    </location>
</feature>
<feature type="transmembrane region" description="Helical" evidence="1">
    <location>
        <begin position="192"/>
        <end position="213"/>
    </location>
</feature>
<feature type="transmembrane region" description="Helical" evidence="1">
    <location>
        <begin position="12"/>
        <end position="29"/>
    </location>
</feature>
<dbReference type="Proteomes" id="UP001162640">
    <property type="component" value="Unassembled WGS sequence"/>
</dbReference>
<sequence length="728" mass="82546">MSDSDDSISAVTYILFLVAGVMIMVYFCWENGPHHQSHKIEVSYFMTVLILLMVGAAIMEGSGGIVKEDDMYCSYDSATGEVQYKENRNVSLCDFLVMLYLALHIFLLAIPESSPQLEGVPLTKGVEVTHSVLRKVRDIENLVYDVHESGPAALKKMQVNNSALAPLGVFVGAIRGLAWINEGFGEFMKYSLLSVFVIFGIIFIKQIYVVFFVNSKIRLNLHEKIRQVMRKPHGLNFMLERINTALLIEEAPWETVELLLSELESTNPNLSLSVSTKAILVDALQKRGLRYSEVAEHAMERLLLSCHGEELTQLKNMTDLGGDYQNLYKLIYSDFTTASIRDNVLEHFEKEAKAIREAKGSHYGIKVLRDYQNLYKLIYSDFTTASIRDNVLEHFEKEAKAIREAKGSHYGIKVLSDVDDTLYSSGGKFPAGIDKEYPKHQIYPGCLEFFQALDSEGAEDESSCNLVFLSARPHAYKDMAEEHSYRTFKNLVREEKMHVVPTLLPGRLKQGAQAVLMYPFKKTLAWKAVGELKYITFEHYAKMYPEYNYVFCGDDGQGDLLAGELMKKGDLKDRVMAVFIHRVVDRGAALDLEKLSHRGESVMGKSQIVPPDSKKLAWDQKMKDWESNKIYVAETYIHSAAKAATQNLITSQHLHDISVKALEEFDDIRCMYPDRKMNWDEAEKDLSLDIVTANDTLERLGWTEVEKGQCHNDIVNRFKKDVADDGVA</sequence>
<evidence type="ECO:0000256" key="1">
    <source>
        <dbReference type="SAM" id="Phobius"/>
    </source>
</evidence>
<dbReference type="PANTHER" id="PTHR40861">
    <property type="entry name" value="DUF2183 DOMAIN-CONTAINING PROTEIN"/>
    <property type="match status" value="1"/>
</dbReference>